<dbReference type="InterPro" id="IPR045944">
    <property type="entry name" value="DUF6364"/>
</dbReference>
<gene>
    <name evidence="1" type="ORF">JIN84_05100</name>
</gene>
<organism evidence="1 2">
    <name type="scientific">Luteolibacter yonseiensis</name>
    <dbReference type="NCBI Taxonomy" id="1144680"/>
    <lineage>
        <taxon>Bacteria</taxon>
        <taxon>Pseudomonadati</taxon>
        <taxon>Verrucomicrobiota</taxon>
        <taxon>Verrucomicrobiia</taxon>
        <taxon>Verrucomicrobiales</taxon>
        <taxon>Verrucomicrobiaceae</taxon>
        <taxon>Luteolibacter</taxon>
    </lineage>
</organism>
<dbReference type="SUPFAM" id="SSF47598">
    <property type="entry name" value="Ribbon-helix-helix"/>
    <property type="match status" value="1"/>
</dbReference>
<evidence type="ECO:0000313" key="2">
    <source>
        <dbReference type="Proteomes" id="UP000600139"/>
    </source>
</evidence>
<accession>A0A934R2A7</accession>
<dbReference type="EMBL" id="JAENIK010000004">
    <property type="protein sequence ID" value="MBK1814981.1"/>
    <property type="molecule type" value="Genomic_DNA"/>
</dbReference>
<dbReference type="InterPro" id="IPR010985">
    <property type="entry name" value="Ribbon_hlx_hlx"/>
</dbReference>
<proteinExistence type="predicted"/>
<dbReference type="GO" id="GO:0006355">
    <property type="term" value="P:regulation of DNA-templated transcription"/>
    <property type="evidence" value="ECO:0007669"/>
    <property type="project" value="InterPro"/>
</dbReference>
<sequence>MKTRVTVTMDPEIHRLAKQAARKRRTTVSGLIEALLQAEAAPKKGSIVSGMVGMAGLRVPAPGSDPLHEALQAKYVRG</sequence>
<dbReference type="AlphaFoldDB" id="A0A934R2A7"/>
<comment type="caution">
    <text evidence="1">The sequence shown here is derived from an EMBL/GenBank/DDBJ whole genome shotgun (WGS) entry which is preliminary data.</text>
</comment>
<reference evidence="1" key="1">
    <citation type="submission" date="2021-01" db="EMBL/GenBank/DDBJ databases">
        <title>Modified the classification status of verrucomicrobia.</title>
        <authorList>
            <person name="Feng X."/>
        </authorList>
    </citation>
    <scope>NUCLEOTIDE SEQUENCE</scope>
    <source>
        <strain evidence="1">JCM 18052</strain>
    </source>
</reference>
<protein>
    <submittedName>
        <fullName evidence="1">Uncharacterized protein</fullName>
    </submittedName>
</protein>
<dbReference type="Proteomes" id="UP000600139">
    <property type="component" value="Unassembled WGS sequence"/>
</dbReference>
<dbReference type="RefSeq" id="WP_200349927.1">
    <property type="nucleotide sequence ID" value="NZ_BAABHZ010000010.1"/>
</dbReference>
<keyword evidence="2" id="KW-1185">Reference proteome</keyword>
<name>A0A934R2A7_9BACT</name>
<evidence type="ECO:0000313" key="1">
    <source>
        <dbReference type="EMBL" id="MBK1814981.1"/>
    </source>
</evidence>
<dbReference type="Pfam" id="PF19891">
    <property type="entry name" value="DUF6364"/>
    <property type="match status" value="1"/>
</dbReference>